<feature type="domain" description="Protein kinase" evidence="4">
    <location>
        <begin position="147"/>
        <end position="615"/>
    </location>
</feature>
<dbReference type="InterPro" id="IPR000719">
    <property type="entry name" value="Prot_kinase_dom"/>
</dbReference>
<dbReference type="PROSITE" id="PS50011">
    <property type="entry name" value="PROTEIN_KINASE_DOM"/>
    <property type="match status" value="1"/>
</dbReference>
<dbReference type="AlphaFoldDB" id="A0A397JGR4"/>
<evidence type="ECO:0000256" key="3">
    <source>
        <dbReference type="PROSITE-ProRule" id="PRU10141"/>
    </source>
</evidence>
<protein>
    <recommendedName>
        <fullName evidence="4">Protein kinase domain-containing protein</fullName>
    </recommendedName>
</protein>
<sequence>MLSIQYTHRSPILGTRKPDFVFILKDSKLDYLNVVAVGEIKKPTSGNDAQIGQAISFSEKLLQLRPRRRFAFVILTDCIQINIYKVHRIDDREKSITLFKYEYIAPQTLKYNTNKNNGWKYLVTLMKSTPETLKWVKPSLKFGSETVNLVGAIGMGRTSIVYKGKHNSKSVAVKIARKVEYLHCFERERSALVLLSELNSPHIAKILFYNEDALVMTPRGEKGYCTLNIEDTEFAGVLECMLDEVLNSLIKGGKIVYEEKVDLICFVRSFYLMLHRPSLNRPSFDKDDNIKKRAKRLLEFWCIHGKSDVWDSIYNAIKCNQCKATHFKNDFDKWTSGSKTIDKFIQDAQLNATRMSRWIDGYIRNCNVKTLQWERDVQCKVALKKIDGIGDINEDFLNEMAIHLKIIVKANPSIRFYGITKDPENHKYMMVLDYLEGENLWDYLNIIHEPDIFHQDFHPGNILSLSDFGLSKLIGKNVENPQKRNVFEVLPYMAPELLELALKICNGLRSKIPFHILKLITQVIMRCWDTRVTHRLTFKELYDVLNKYHKDYLNYTSHVAIQVKKAKELSKNQTTIDTTLLIYKTHPQAIYTSRLNFSNLPKPKRKKILKKNLNC</sequence>
<evidence type="ECO:0000313" key="6">
    <source>
        <dbReference type="Proteomes" id="UP000266861"/>
    </source>
</evidence>
<evidence type="ECO:0000313" key="5">
    <source>
        <dbReference type="EMBL" id="RHZ85156.1"/>
    </source>
</evidence>
<dbReference type="GO" id="GO:0097527">
    <property type="term" value="P:necroptotic signaling pathway"/>
    <property type="evidence" value="ECO:0007669"/>
    <property type="project" value="TreeGrafter"/>
</dbReference>
<dbReference type="Proteomes" id="UP000266861">
    <property type="component" value="Unassembled WGS sequence"/>
</dbReference>
<feature type="binding site" evidence="3">
    <location>
        <position position="178"/>
    </location>
    <ligand>
        <name>ATP</name>
        <dbReference type="ChEBI" id="CHEBI:30616"/>
    </ligand>
</feature>
<evidence type="ECO:0000256" key="1">
    <source>
        <dbReference type="ARBA" id="ARBA00022741"/>
    </source>
</evidence>
<dbReference type="PANTHER" id="PTHR44329">
    <property type="entry name" value="SERINE/THREONINE-PROTEIN KINASE TNNI3K-RELATED"/>
    <property type="match status" value="1"/>
</dbReference>
<dbReference type="InterPro" id="IPR049229">
    <property type="entry name" value="DUF6826"/>
</dbReference>
<keyword evidence="6" id="KW-1185">Reference proteome</keyword>
<proteinExistence type="predicted"/>
<dbReference type="Gene3D" id="1.10.510.10">
    <property type="entry name" value="Transferase(Phosphotransferase) domain 1"/>
    <property type="match status" value="1"/>
</dbReference>
<accession>A0A397JGR4</accession>
<dbReference type="Pfam" id="PF20713">
    <property type="entry name" value="DUF6826"/>
    <property type="match status" value="1"/>
</dbReference>
<evidence type="ECO:0000256" key="2">
    <source>
        <dbReference type="ARBA" id="ARBA00022840"/>
    </source>
</evidence>
<dbReference type="EMBL" id="PQFF01000068">
    <property type="protein sequence ID" value="RHZ85156.1"/>
    <property type="molecule type" value="Genomic_DNA"/>
</dbReference>
<dbReference type="PROSITE" id="PS00107">
    <property type="entry name" value="PROTEIN_KINASE_ATP"/>
    <property type="match status" value="1"/>
</dbReference>
<dbReference type="PANTHER" id="PTHR44329:SF298">
    <property type="entry name" value="MIXED LINEAGE KINASE DOMAIN-LIKE PROTEIN"/>
    <property type="match status" value="1"/>
</dbReference>
<keyword evidence="2 3" id="KW-0067">ATP-binding</keyword>
<dbReference type="SUPFAM" id="SSF56112">
    <property type="entry name" value="Protein kinase-like (PK-like)"/>
    <property type="match status" value="2"/>
</dbReference>
<dbReference type="GO" id="GO:0004672">
    <property type="term" value="F:protein kinase activity"/>
    <property type="evidence" value="ECO:0007669"/>
    <property type="project" value="InterPro"/>
</dbReference>
<dbReference type="STRING" id="1348612.A0A397JGR4"/>
<dbReference type="InterPro" id="IPR011009">
    <property type="entry name" value="Kinase-like_dom_sf"/>
</dbReference>
<dbReference type="GO" id="GO:0005524">
    <property type="term" value="F:ATP binding"/>
    <property type="evidence" value="ECO:0007669"/>
    <property type="project" value="UniProtKB-UniRule"/>
</dbReference>
<keyword evidence="1 3" id="KW-0547">Nucleotide-binding</keyword>
<dbReference type="Gene3D" id="3.30.200.20">
    <property type="entry name" value="Phosphorylase Kinase, domain 1"/>
    <property type="match status" value="1"/>
</dbReference>
<organism evidence="5 6">
    <name type="scientific">Diversispora epigaea</name>
    <dbReference type="NCBI Taxonomy" id="1348612"/>
    <lineage>
        <taxon>Eukaryota</taxon>
        <taxon>Fungi</taxon>
        <taxon>Fungi incertae sedis</taxon>
        <taxon>Mucoromycota</taxon>
        <taxon>Glomeromycotina</taxon>
        <taxon>Glomeromycetes</taxon>
        <taxon>Diversisporales</taxon>
        <taxon>Diversisporaceae</taxon>
        <taxon>Diversispora</taxon>
    </lineage>
</organism>
<reference evidence="5 6" key="1">
    <citation type="submission" date="2018-08" db="EMBL/GenBank/DDBJ databases">
        <title>Genome and evolution of the arbuscular mycorrhizal fungus Diversispora epigaea (formerly Glomus versiforme) and its bacterial endosymbionts.</title>
        <authorList>
            <person name="Sun X."/>
            <person name="Fei Z."/>
            <person name="Harrison M."/>
        </authorList>
    </citation>
    <scope>NUCLEOTIDE SEQUENCE [LARGE SCALE GENOMIC DNA]</scope>
    <source>
        <strain evidence="5 6">IT104</strain>
    </source>
</reference>
<dbReference type="InterPro" id="IPR017441">
    <property type="entry name" value="Protein_kinase_ATP_BS"/>
</dbReference>
<dbReference type="InterPro" id="IPR051681">
    <property type="entry name" value="Ser/Thr_Kinases-Pseudokinases"/>
</dbReference>
<name>A0A397JGR4_9GLOM</name>
<comment type="caution">
    <text evidence="5">The sequence shown here is derived from an EMBL/GenBank/DDBJ whole genome shotgun (WGS) entry which is preliminary data.</text>
</comment>
<gene>
    <name evidence="5" type="ORF">Glove_71g2</name>
</gene>
<evidence type="ECO:0000259" key="4">
    <source>
        <dbReference type="PROSITE" id="PS50011"/>
    </source>
</evidence>